<accession>A0AAU8JZL5</accession>
<evidence type="ECO:0000313" key="2">
    <source>
        <dbReference type="EMBL" id="XCM81266.1"/>
    </source>
</evidence>
<feature type="transmembrane region" description="Helical" evidence="1">
    <location>
        <begin position="68"/>
        <end position="89"/>
    </location>
</feature>
<sequence length="116" mass="11774">MKGCLMVGLVPVSALLLVIGYAATLEAEQPDQFPGLRDNRGPLVLIAVVLSAAAALVALIAAARSSRLVLATVGTVCVLLLAGGVLRAYSVAPMLACLGHNAVAREADGSYSCADR</sequence>
<dbReference type="KEGG" id="kcm:ABWK59_21275"/>
<protein>
    <submittedName>
        <fullName evidence="2">Uncharacterized protein</fullName>
    </submittedName>
</protein>
<organism evidence="2">
    <name type="scientific">Kitasatospora camelliae</name>
    <dbReference type="NCBI Taxonomy" id="3156397"/>
    <lineage>
        <taxon>Bacteria</taxon>
        <taxon>Bacillati</taxon>
        <taxon>Actinomycetota</taxon>
        <taxon>Actinomycetes</taxon>
        <taxon>Kitasatosporales</taxon>
        <taxon>Streptomycetaceae</taxon>
        <taxon>Kitasatospora</taxon>
    </lineage>
</organism>
<dbReference type="RefSeq" id="WP_354642202.1">
    <property type="nucleotide sequence ID" value="NZ_CP159872.1"/>
</dbReference>
<gene>
    <name evidence="2" type="ORF">ABWK59_21275</name>
</gene>
<keyword evidence="1" id="KW-1133">Transmembrane helix</keyword>
<keyword evidence="1" id="KW-0472">Membrane</keyword>
<keyword evidence="1" id="KW-0812">Transmembrane</keyword>
<evidence type="ECO:0000256" key="1">
    <source>
        <dbReference type="SAM" id="Phobius"/>
    </source>
</evidence>
<reference evidence="2" key="1">
    <citation type="submission" date="2024-06" db="EMBL/GenBank/DDBJ databases">
        <title>The genome sequences of Kitasatospora sp. strain HUAS MG31.</title>
        <authorList>
            <person name="Mo P."/>
        </authorList>
    </citation>
    <scope>NUCLEOTIDE SEQUENCE</scope>
    <source>
        <strain evidence="2">HUAS MG31</strain>
    </source>
</reference>
<proteinExistence type="predicted"/>
<dbReference type="AlphaFoldDB" id="A0AAU8JZL5"/>
<name>A0AAU8JZL5_9ACTN</name>
<feature type="transmembrane region" description="Helical" evidence="1">
    <location>
        <begin position="43"/>
        <end position="61"/>
    </location>
</feature>
<dbReference type="EMBL" id="CP159872">
    <property type="protein sequence ID" value="XCM81266.1"/>
    <property type="molecule type" value="Genomic_DNA"/>
</dbReference>